<dbReference type="GO" id="GO:0008146">
    <property type="term" value="F:sulfotransferase activity"/>
    <property type="evidence" value="ECO:0007669"/>
    <property type="project" value="InterPro"/>
</dbReference>
<dbReference type="GO" id="GO:0016020">
    <property type="term" value="C:membrane"/>
    <property type="evidence" value="ECO:0007669"/>
    <property type="project" value="InterPro"/>
</dbReference>
<dbReference type="OrthoDB" id="1408331at2"/>
<keyword evidence="2" id="KW-1185">Reference proteome</keyword>
<dbReference type="RefSeq" id="WP_022606318.1">
    <property type="nucleotide sequence ID" value="NZ_ASSJ01000041.1"/>
</dbReference>
<dbReference type="SUPFAM" id="SSF52540">
    <property type="entry name" value="P-loop containing nucleoside triphosphate hydrolases"/>
    <property type="match status" value="1"/>
</dbReference>
<dbReference type="Pfam" id="PF03567">
    <property type="entry name" value="Sulfotransfer_2"/>
    <property type="match status" value="1"/>
</dbReference>
<protein>
    <submittedName>
        <fullName evidence="1">Sulfotransferase family protein</fullName>
    </submittedName>
</protein>
<proteinExistence type="predicted"/>
<keyword evidence="1" id="KW-0808">Transferase</keyword>
<dbReference type="InParanoid" id="U5DPX1"/>
<comment type="caution">
    <text evidence="1">The sequence shown here is derived from an EMBL/GenBank/DDBJ whole genome shotgun (WGS) entry which is preliminary data.</text>
</comment>
<dbReference type="InterPro" id="IPR005331">
    <property type="entry name" value="Sulfotransferase"/>
</dbReference>
<accession>U5DPX1</accession>
<dbReference type="AlphaFoldDB" id="U5DPX1"/>
<reference evidence="1 2" key="1">
    <citation type="submission" date="2013-05" db="EMBL/GenBank/DDBJ databases">
        <title>Draft genome sequence of Rubidibacter lacunae KORDI 51-2.</title>
        <authorList>
            <person name="Choi D.H."/>
            <person name="Noh J.H."/>
            <person name="Kwon K.-K."/>
            <person name="Lee J.-H."/>
            <person name="Ryu J.-Y."/>
        </authorList>
    </citation>
    <scope>NUCLEOTIDE SEQUENCE [LARGE SCALE GENOMIC DNA]</scope>
    <source>
        <strain evidence="1 2">KORDI 51-2</strain>
    </source>
</reference>
<gene>
    <name evidence="1" type="ORF">KR51_00015980</name>
</gene>
<organism evidence="1 2">
    <name type="scientific">Rubidibacter lacunae KORDI 51-2</name>
    <dbReference type="NCBI Taxonomy" id="582515"/>
    <lineage>
        <taxon>Bacteria</taxon>
        <taxon>Bacillati</taxon>
        <taxon>Cyanobacteriota</taxon>
        <taxon>Cyanophyceae</taxon>
        <taxon>Oscillatoriophycideae</taxon>
        <taxon>Chroococcales</taxon>
        <taxon>Aphanothecaceae</taxon>
        <taxon>Rubidibacter</taxon>
    </lineage>
</organism>
<dbReference type="EMBL" id="ASSJ01000041">
    <property type="protein sequence ID" value="ERN41750.1"/>
    <property type="molecule type" value="Genomic_DNA"/>
</dbReference>
<dbReference type="Gene3D" id="3.40.50.300">
    <property type="entry name" value="P-loop containing nucleotide triphosphate hydrolases"/>
    <property type="match status" value="1"/>
</dbReference>
<name>U5DPX1_9CHRO</name>
<sequence>MSSTQLGYAKLNFYVRRAYERATSFRLKGLFATEKFVYLHIPKTAGTAIKKHVERAGYRNYFALKGHKYTVWRLPAREQQFFTFASIRNPLTWYVSLYNFKVKSQSADPAVDYPRMTDNSFADFFRDLVLCENGVDGVMRWNKPYRPHVREMVESLNSLARPSVGFLTHNFLYYCYSNWRDCLASADPSAEAIARYREGPEIDYMLRLEHLQSDFNAMVAKLAPTAGISVDLQGRINQTARRDYLDYYTDDMMASVRQRDRAIFELFGYN</sequence>
<dbReference type="Proteomes" id="UP000016960">
    <property type="component" value="Unassembled WGS sequence"/>
</dbReference>
<dbReference type="InterPro" id="IPR027417">
    <property type="entry name" value="P-loop_NTPase"/>
</dbReference>
<evidence type="ECO:0000313" key="1">
    <source>
        <dbReference type="EMBL" id="ERN41750.1"/>
    </source>
</evidence>
<evidence type="ECO:0000313" key="2">
    <source>
        <dbReference type="Proteomes" id="UP000016960"/>
    </source>
</evidence>